<keyword evidence="2" id="KW-0808">Transferase</keyword>
<dbReference type="EMBL" id="QMQV01000025">
    <property type="protein sequence ID" value="RLE49714.1"/>
    <property type="molecule type" value="Genomic_DNA"/>
</dbReference>
<protein>
    <recommendedName>
        <fullName evidence="4">Carbohydrate kinase PfkB domain-containing protein</fullName>
    </recommendedName>
</protein>
<reference evidence="5 6" key="1">
    <citation type="submission" date="2018-06" db="EMBL/GenBank/DDBJ databases">
        <title>Extensive metabolic versatility and redundancy in microbially diverse, dynamic hydrothermal sediments.</title>
        <authorList>
            <person name="Dombrowski N."/>
            <person name="Teske A."/>
            <person name="Baker B.J."/>
        </authorList>
    </citation>
    <scope>NUCLEOTIDE SEQUENCE [LARGE SCALE GENOMIC DNA]</scope>
    <source>
        <strain evidence="5">B66_G16</strain>
    </source>
</reference>
<evidence type="ECO:0000259" key="4">
    <source>
        <dbReference type="Pfam" id="PF00294"/>
    </source>
</evidence>
<organism evidence="5 6">
    <name type="scientific">Thermoproteota archaeon</name>
    <dbReference type="NCBI Taxonomy" id="2056631"/>
    <lineage>
        <taxon>Archaea</taxon>
        <taxon>Thermoproteota</taxon>
    </lineage>
</organism>
<comment type="caution">
    <text evidence="5">The sequence shown here is derived from an EMBL/GenBank/DDBJ whole genome shotgun (WGS) entry which is preliminary data.</text>
</comment>
<gene>
    <name evidence="5" type="ORF">DRJ31_03955</name>
</gene>
<evidence type="ECO:0000313" key="6">
    <source>
        <dbReference type="Proteomes" id="UP000278475"/>
    </source>
</evidence>
<dbReference type="InterPro" id="IPR050306">
    <property type="entry name" value="PfkB_Carbo_kinase"/>
</dbReference>
<name>A0A497EQQ7_9CREN</name>
<dbReference type="PANTHER" id="PTHR43085">
    <property type="entry name" value="HEXOKINASE FAMILY MEMBER"/>
    <property type="match status" value="1"/>
</dbReference>
<evidence type="ECO:0000256" key="3">
    <source>
        <dbReference type="ARBA" id="ARBA00022777"/>
    </source>
</evidence>
<dbReference type="Pfam" id="PF00294">
    <property type="entry name" value="PfkB"/>
    <property type="match status" value="1"/>
</dbReference>
<dbReference type="GO" id="GO:0016301">
    <property type="term" value="F:kinase activity"/>
    <property type="evidence" value="ECO:0007669"/>
    <property type="project" value="UniProtKB-KW"/>
</dbReference>
<proteinExistence type="inferred from homology"/>
<dbReference type="InterPro" id="IPR029056">
    <property type="entry name" value="Ribokinase-like"/>
</dbReference>
<feature type="domain" description="Carbohydrate kinase PfkB" evidence="4">
    <location>
        <begin position="37"/>
        <end position="268"/>
    </location>
</feature>
<evidence type="ECO:0000256" key="2">
    <source>
        <dbReference type="ARBA" id="ARBA00022679"/>
    </source>
</evidence>
<dbReference type="SUPFAM" id="SSF53613">
    <property type="entry name" value="Ribokinase-like"/>
    <property type="match status" value="1"/>
</dbReference>
<evidence type="ECO:0000313" key="5">
    <source>
        <dbReference type="EMBL" id="RLE49714.1"/>
    </source>
</evidence>
<dbReference type="PANTHER" id="PTHR43085:SF57">
    <property type="entry name" value="CARBOHYDRATE KINASE PFKB DOMAIN-CONTAINING PROTEIN"/>
    <property type="match status" value="1"/>
</dbReference>
<dbReference type="Gene3D" id="3.40.1190.20">
    <property type="match status" value="1"/>
</dbReference>
<dbReference type="Proteomes" id="UP000278475">
    <property type="component" value="Unassembled WGS sequence"/>
</dbReference>
<sequence>MFDLAIISNLALDTVTQGSITIAKDRLGGPPFYAGGAAASLGLKVTLISKIGYDFPQSYLSLLRNLGINLDYTSRSIRKTTRYLLNYRGEERSLKLLSSADKIKLNDITMVNAKYVLISPIAKELTLKELKPLIDYYKSRKSKVMLDIQGFVRRFSKNGLVSYKTSNLLIRAFKDVDLVKMSNIEQQALLPNCSPLEAIMKLRRLTRAIVVVTLGPKGCLIGLNEGVFHVPSKEILTSDTTGAGDVFAGVFTYYMSKIAENPLRAACFSSAYTSFFLELKDFKLTVKNIVSVNKLAEEIMREVKKL</sequence>
<dbReference type="InterPro" id="IPR011611">
    <property type="entry name" value="PfkB_dom"/>
</dbReference>
<evidence type="ECO:0000256" key="1">
    <source>
        <dbReference type="ARBA" id="ARBA00010688"/>
    </source>
</evidence>
<dbReference type="AlphaFoldDB" id="A0A497EQQ7"/>
<comment type="similarity">
    <text evidence="1">Belongs to the carbohydrate kinase PfkB family.</text>
</comment>
<keyword evidence="3" id="KW-0418">Kinase</keyword>
<accession>A0A497EQQ7</accession>